<comment type="caution">
    <text evidence="2">The sequence shown here is derived from an EMBL/GenBank/DDBJ whole genome shotgun (WGS) entry which is preliminary data.</text>
</comment>
<dbReference type="RefSeq" id="WP_027843260.1">
    <property type="nucleotide sequence ID" value="NZ_LMTZ01000126.1"/>
</dbReference>
<organism evidence="2 3">
    <name type="scientific">Mastigocoleus testarum BC008</name>
    <dbReference type="NCBI Taxonomy" id="371196"/>
    <lineage>
        <taxon>Bacteria</taxon>
        <taxon>Bacillati</taxon>
        <taxon>Cyanobacteriota</taxon>
        <taxon>Cyanophyceae</taxon>
        <taxon>Nostocales</taxon>
        <taxon>Hapalosiphonaceae</taxon>
        <taxon>Mastigocoleus</taxon>
    </lineage>
</organism>
<evidence type="ECO:0000313" key="2">
    <source>
        <dbReference type="EMBL" id="KST64229.1"/>
    </source>
</evidence>
<accession>A0A0V7ZHZ1</accession>
<dbReference type="Proteomes" id="UP000053372">
    <property type="component" value="Unassembled WGS sequence"/>
</dbReference>
<gene>
    <name evidence="1" type="ORF">BC008_15690</name>
    <name evidence="2" type="ORF">BC008_16465</name>
</gene>
<proteinExistence type="predicted"/>
<protein>
    <submittedName>
        <fullName evidence="2">Dethiobiotin synthetase</fullName>
    </submittedName>
</protein>
<dbReference type="AlphaFoldDB" id="A0A0V7ZHZ1"/>
<dbReference type="OrthoDB" id="514041at2"/>
<dbReference type="EMBL" id="LMTZ01000130">
    <property type="protein sequence ID" value="KST63894.1"/>
    <property type="molecule type" value="Genomic_DNA"/>
</dbReference>
<evidence type="ECO:0000313" key="1">
    <source>
        <dbReference type="EMBL" id="KST63894.1"/>
    </source>
</evidence>
<sequence length="116" mass="12914">MNYEIARKLLIAQTSNPEENPDALIARMQQGKPPIPGQVTSILLALKVLHEGLKDSTTLDRELAYSLYKLTVNSQKLFAAGHKAGINWPPLLKEDLLRIGSGCESIFSGVWKHIEY</sequence>
<keyword evidence="3" id="KW-1185">Reference proteome</keyword>
<evidence type="ECO:0000313" key="3">
    <source>
        <dbReference type="Proteomes" id="UP000053372"/>
    </source>
</evidence>
<dbReference type="EMBL" id="LMTZ01000126">
    <property type="protein sequence ID" value="KST64229.1"/>
    <property type="molecule type" value="Genomic_DNA"/>
</dbReference>
<name>A0A0V7ZHZ1_9CYAN</name>
<reference evidence="2 3" key="1">
    <citation type="journal article" date="2015" name="Genome Announc.">
        <title>Draft Genome of the Euendolithic (true boring) Cyanobacterium Mastigocoleus testarum strain BC008.</title>
        <authorList>
            <person name="Guida B.S."/>
            <person name="Garcia-Pichel F."/>
        </authorList>
    </citation>
    <scope>NUCLEOTIDE SEQUENCE [LARGE SCALE GENOMIC DNA]</scope>
    <source>
        <strain evidence="2 3">BC008</strain>
    </source>
</reference>